<feature type="transmembrane region" description="Helical" evidence="1">
    <location>
        <begin position="15"/>
        <end position="35"/>
    </location>
</feature>
<comment type="caution">
    <text evidence="2">The sequence shown here is derived from an EMBL/GenBank/DDBJ whole genome shotgun (WGS) entry which is preliminary data.</text>
</comment>
<keyword evidence="1" id="KW-0812">Transmembrane</keyword>
<accession>A0ABR8SW62</accession>
<reference evidence="2 3" key="1">
    <citation type="submission" date="2020-08" db="EMBL/GenBank/DDBJ databases">
        <title>A Genomic Blueprint of the Chicken Gut Microbiome.</title>
        <authorList>
            <person name="Gilroy R."/>
            <person name="Ravi A."/>
            <person name="Getino M."/>
            <person name="Pursley I."/>
            <person name="Horton D.L."/>
            <person name="Alikhan N.-F."/>
            <person name="Baker D."/>
            <person name="Gharbi K."/>
            <person name="Hall N."/>
            <person name="Watson M."/>
            <person name="Adriaenssens E.M."/>
            <person name="Foster-Nyarko E."/>
            <person name="Jarju S."/>
            <person name="Secka A."/>
            <person name="Antonio M."/>
            <person name="Oren A."/>
            <person name="Chaudhuri R."/>
            <person name="La Ragione R.M."/>
            <person name="Hildebrand F."/>
            <person name="Pallen M.J."/>
        </authorList>
    </citation>
    <scope>NUCLEOTIDE SEQUENCE [LARGE SCALE GENOMIC DNA]</scope>
    <source>
        <strain evidence="2 3">Sa2BVA9</strain>
    </source>
</reference>
<evidence type="ECO:0000313" key="3">
    <source>
        <dbReference type="Proteomes" id="UP000608071"/>
    </source>
</evidence>
<feature type="transmembrane region" description="Helical" evidence="1">
    <location>
        <begin position="88"/>
        <end position="112"/>
    </location>
</feature>
<feature type="transmembrane region" description="Helical" evidence="1">
    <location>
        <begin position="118"/>
        <end position="139"/>
    </location>
</feature>
<dbReference type="EMBL" id="JACSQL010000002">
    <property type="protein sequence ID" value="MBD7967543.1"/>
    <property type="molecule type" value="Genomic_DNA"/>
</dbReference>
<protein>
    <submittedName>
        <fullName evidence="2">Uncharacterized protein</fullName>
    </submittedName>
</protein>
<keyword evidence="3" id="KW-1185">Reference proteome</keyword>
<sequence>MTTNNLRANRPSGKIVGAIFTAILLTIVTGLYRYVPVDERLADVHYYSFGYTFTITLLINLAIFLFLIMPLSILVDGLLMYRRRNNKYFILLLTFEYCLLGLIGGVIFSAFILNFDTFTAQTIYITVGSLVFLAFQLICNRIFPTTRRK</sequence>
<name>A0ABR8SW62_9BACL</name>
<proteinExistence type="predicted"/>
<organism evidence="2 3">
    <name type="scientific">Paenibacillus gallinarum</name>
    <dbReference type="NCBI Taxonomy" id="2762232"/>
    <lineage>
        <taxon>Bacteria</taxon>
        <taxon>Bacillati</taxon>
        <taxon>Bacillota</taxon>
        <taxon>Bacilli</taxon>
        <taxon>Bacillales</taxon>
        <taxon>Paenibacillaceae</taxon>
        <taxon>Paenibacillus</taxon>
    </lineage>
</organism>
<evidence type="ECO:0000256" key="1">
    <source>
        <dbReference type="SAM" id="Phobius"/>
    </source>
</evidence>
<gene>
    <name evidence="2" type="ORF">H9647_05675</name>
</gene>
<keyword evidence="1" id="KW-0472">Membrane</keyword>
<feature type="transmembrane region" description="Helical" evidence="1">
    <location>
        <begin position="55"/>
        <end position="81"/>
    </location>
</feature>
<dbReference type="RefSeq" id="WP_191798800.1">
    <property type="nucleotide sequence ID" value="NZ_JACSQL010000002.1"/>
</dbReference>
<keyword evidence="1" id="KW-1133">Transmembrane helix</keyword>
<evidence type="ECO:0000313" key="2">
    <source>
        <dbReference type="EMBL" id="MBD7967543.1"/>
    </source>
</evidence>
<dbReference type="Proteomes" id="UP000608071">
    <property type="component" value="Unassembled WGS sequence"/>
</dbReference>